<evidence type="ECO:0008006" key="4">
    <source>
        <dbReference type="Google" id="ProtNLM"/>
    </source>
</evidence>
<keyword evidence="1" id="KW-0472">Membrane</keyword>
<name>A0A7G9GR97_9FIRM</name>
<dbReference type="AlphaFoldDB" id="A0A7G9GR97"/>
<dbReference type="Proteomes" id="UP000515856">
    <property type="component" value="Chromosome"/>
</dbReference>
<proteinExistence type="predicted"/>
<feature type="transmembrane region" description="Helical" evidence="1">
    <location>
        <begin position="77"/>
        <end position="98"/>
    </location>
</feature>
<dbReference type="RefSeq" id="WP_117536516.1">
    <property type="nucleotide sequence ID" value="NZ_CP060636.1"/>
</dbReference>
<sequence length="162" mass="18409">MIIIILFSVLGLFLMSKRIRQSIQVYKTIKQRLTQKPQLYSVRSNWFSILSFVLLCIVGCILTIVNGKNPSMAGLGIMVVLISIGELINAITINSFYYDDKGFYFYHKYFKFTQVKEIKKVKGMFGLIDMYSVETKSGDLFSISSAAYPVLEKKVKSTISKG</sequence>
<accession>A0A7G9GR97</accession>
<keyword evidence="1" id="KW-0812">Transmembrane</keyword>
<protein>
    <recommendedName>
        <fullName evidence="4">DUF986 domain-containing protein</fullName>
    </recommendedName>
</protein>
<evidence type="ECO:0000313" key="2">
    <source>
        <dbReference type="EMBL" id="QNM13329.1"/>
    </source>
</evidence>
<evidence type="ECO:0000256" key="1">
    <source>
        <dbReference type="SAM" id="Phobius"/>
    </source>
</evidence>
<dbReference type="KEGG" id="ehn:H9Q80_05090"/>
<feature type="transmembrane region" description="Helical" evidence="1">
    <location>
        <begin position="46"/>
        <end position="65"/>
    </location>
</feature>
<evidence type="ECO:0000313" key="3">
    <source>
        <dbReference type="Proteomes" id="UP000515856"/>
    </source>
</evidence>
<dbReference type="EMBL" id="CP060636">
    <property type="protein sequence ID" value="QNM13329.1"/>
    <property type="molecule type" value="Genomic_DNA"/>
</dbReference>
<gene>
    <name evidence="2" type="ORF">H9Q80_05090</name>
</gene>
<organism evidence="2 3">
    <name type="scientific">[Eubacterium] hominis</name>
    <dbReference type="NCBI Taxonomy" id="2764325"/>
    <lineage>
        <taxon>Bacteria</taxon>
        <taxon>Bacillati</taxon>
        <taxon>Bacillota</taxon>
        <taxon>Erysipelotrichia</taxon>
        <taxon>Erysipelotrichales</taxon>
        <taxon>Erysipelotrichaceae</taxon>
        <taxon>Amedibacillus</taxon>
    </lineage>
</organism>
<reference evidence="2 3" key="1">
    <citation type="submission" date="2020-08" db="EMBL/GenBank/DDBJ databases">
        <authorList>
            <person name="Liu C."/>
            <person name="Sun Q."/>
        </authorList>
    </citation>
    <scope>NUCLEOTIDE SEQUENCE [LARGE SCALE GENOMIC DNA]</scope>
    <source>
        <strain evidence="2 3">NSJ-61</strain>
    </source>
</reference>
<keyword evidence="1" id="KW-1133">Transmembrane helix</keyword>
<keyword evidence="3" id="KW-1185">Reference proteome</keyword>